<dbReference type="AlphaFoldDB" id="A0AA38HQZ6"/>
<reference evidence="1" key="1">
    <citation type="journal article" date="2023" name="G3 (Bethesda)">
        <title>Whole genome assemblies of Zophobas morio and Tenebrio molitor.</title>
        <authorList>
            <person name="Kaur S."/>
            <person name="Stinson S.A."/>
            <person name="diCenzo G.C."/>
        </authorList>
    </citation>
    <scope>NUCLEOTIDE SEQUENCE</scope>
    <source>
        <strain evidence="1">QUZm001</strain>
    </source>
</reference>
<dbReference type="Proteomes" id="UP001168821">
    <property type="component" value="Unassembled WGS sequence"/>
</dbReference>
<protein>
    <submittedName>
        <fullName evidence="1">Uncharacterized protein</fullName>
    </submittedName>
</protein>
<dbReference type="EMBL" id="JALNTZ010000009">
    <property type="protein sequence ID" value="KAJ3641531.1"/>
    <property type="molecule type" value="Genomic_DNA"/>
</dbReference>
<comment type="caution">
    <text evidence="1">The sequence shown here is derived from an EMBL/GenBank/DDBJ whole genome shotgun (WGS) entry which is preliminary data.</text>
</comment>
<name>A0AA38HQZ6_9CUCU</name>
<accession>A0AA38HQZ6</accession>
<proteinExistence type="predicted"/>
<gene>
    <name evidence="1" type="ORF">Zmor_028035</name>
</gene>
<organism evidence="1 2">
    <name type="scientific">Zophobas morio</name>
    <dbReference type="NCBI Taxonomy" id="2755281"/>
    <lineage>
        <taxon>Eukaryota</taxon>
        <taxon>Metazoa</taxon>
        <taxon>Ecdysozoa</taxon>
        <taxon>Arthropoda</taxon>
        <taxon>Hexapoda</taxon>
        <taxon>Insecta</taxon>
        <taxon>Pterygota</taxon>
        <taxon>Neoptera</taxon>
        <taxon>Endopterygota</taxon>
        <taxon>Coleoptera</taxon>
        <taxon>Polyphaga</taxon>
        <taxon>Cucujiformia</taxon>
        <taxon>Tenebrionidae</taxon>
        <taxon>Zophobas</taxon>
    </lineage>
</organism>
<keyword evidence="2" id="KW-1185">Reference proteome</keyword>
<sequence>MCGDCTRMLVRCHSMGAAEPLFSHRQRIGVELRRLRFSGHETYRKLLVVMEGMFTTHNHIIISLRKSLFWKTWPLSDSVLLTLLLKLQTFFWGKVALVLMLCCYRMCAGATSGGGNDFRGVAVCITGLTQSILNKNVGVIIIFAI</sequence>
<evidence type="ECO:0000313" key="1">
    <source>
        <dbReference type="EMBL" id="KAJ3641531.1"/>
    </source>
</evidence>
<evidence type="ECO:0000313" key="2">
    <source>
        <dbReference type="Proteomes" id="UP001168821"/>
    </source>
</evidence>